<accession>A0ABS7NYD6</accession>
<dbReference type="Proteomes" id="UP000825228">
    <property type="component" value="Unassembled WGS sequence"/>
</dbReference>
<gene>
    <name evidence="1" type="ORF">HQ603_00160</name>
</gene>
<name>A0ABS7NYD6_9NOCA</name>
<sequence length="288" mass="30327">MPDRPDIVAAVGHGSPALPVLQLTPHLRARAGAWIQILEQRCASTSPRAPSCTPGCAGLRVPVTGDADDRQPREHPLSGLESFSQWVEVCVDLSSADGAAVVASTERHDDRHRILYATDPTAERVADLLFVLGYGPHTTATPAHPVQTVTTTDPDDRLTWPLLIDELVAVGVHWLQVHAIGAPGSALGTLQLYRRRRPPARSLDADTTVSALARALGSEPVADRVLGASSEPVAGSDVVSVAIGVLAARHGLSVPAASALLRAGAYAREHSSLDEAQRVVESLGDHES</sequence>
<reference evidence="1 2" key="1">
    <citation type="submission" date="2020-06" db="EMBL/GenBank/DDBJ databases">
        <title>Taxonomy, biology and ecology of Rhodococcus bacteria occurring in California pistachio and other woody hosts as revealed by genome sequence analyses.</title>
        <authorList>
            <person name="Gai Y."/>
            <person name="Riely B."/>
        </authorList>
    </citation>
    <scope>NUCLEOTIDE SEQUENCE [LARGE SCALE GENOMIC DNA]</scope>
    <source>
        <strain evidence="1 2">BP-281</strain>
    </source>
</reference>
<dbReference type="EMBL" id="JABUBU010000001">
    <property type="protein sequence ID" value="MBY6365158.1"/>
    <property type="molecule type" value="Genomic_DNA"/>
</dbReference>
<evidence type="ECO:0008006" key="3">
    <source>
        <dbReference type="Google" id="ProtNLM"/>
    </source>
</evidence>
<evidence type="ECO:0000313" key="2">
    <source>
        <dbReference type="Proteomes" id="UP000825228"/>
    </source>
</evidence>
<comment type="caution">
    <text evidence="1">The sequence shown here is derived from an EMBL/GenBank/DDBJ whole genome shotgun (WGS) entry which is preliminary data.</text>
</comment>
<protein>
    <recommendedName>
        <fullName evidence="3">ANTAR domain-containing protein</fullName>
    </recommendedName>
</protein>
<evidence type="ECO:0000313" key="1">
    <source>
        <dbReference type="EMBL" id="MBY6365158.1"/>
    </source>
</evidence>
<dbReference type="RefSeq" id="WP_222682403.1">
    <property type="nucleotide sequence ID" value="NZ_JABUBU010000001.1"/>
</dbReference>
<keyword evidence="2" id="KW-1185">Reference proteome</keyword>
<organism evidence="1 2">
    <name type="scientific">Rhodococcoides corynebacterioides</name>
    <dbReference type="NCBI Taxonomy" id="53972"/>
    <lineage>
        <taxon>Bacteria</taxon>
        <taxon>Bacillati</taxon>
        <taxon>Actinomycetota</taxon>
        <taxon>Actinomycetes</taxon>
        <taxon>Mycobacteriales</taxon>
        <taxon>Nocardiaceae</taxon>
        <taxon>Rhodococcoides</taxon>
    </lineage>
</organism>
<proteinExistence type="predicted"/>